<organism evidence="2 3">
    <name type="scientific">Roseimaritima ulvae</name>
    <dbReference type="NCBI Taxonomy" id="980254"/>
    <lineage>
        <taxon>Bacteria</taxon>
        <taxon>Pseudomonadati</taxon>
        <taxon>Planctomycetota</taxon>
        <taxon>Planctomycetia</taxon>
        <taxon>Pirellulales</taxon>
        <taxon>Pirellulaceae</taxon>
        <taxon>Roseimaritima</taxon>
    </lineage>
</organism>
<gene>
    <name evidence="2" type="ORF">UC8_10340</name>
</gene>
<dbReference type="KEGG" id="rul:UC8_10340"/>
<name>A0A5B9QYP3_9BACT</name>
<dbReference type="Pfam" id="PF22785">
    <property type="entry name" value="Tc-R-P"/>
    <property type="match status" value="1"/>
</dbReference>
<protein>
    <recommendedName>
        <fullName evidence="1">Tyrosine specific protein phosphatases domain-containing protein</fullName>
    </recommendedName>
</protein>
<proteinExistence type="predicted"/>
<evidence type="ECO:0000313" key="3">
    <source>
        <dbReference type="Proteomes" id="UP000325286"/>
    </source>
</evidence>
<dbReference type="PROSITE" id="PS50056">
    <property type="entry name" value="TYR_PHOSPHATASE_2"/>
    <property type="match status" value="1"/>
</dbReference>
<keyword evidence="3" id="KW-1185">Reference proteome</keyword>
<feature type="domain" description="Tyrosine specific protein phosphatases" evidence="1">
    <location>
        <begin position="103"/>
        <end position="160"/>
    </location>
</feature>
<dbReference type="PANTHER" id="PTHR35609">
    <property type="entry name" value="MACRO DOMAIN-CONTAINING PROTEIN"/>
    <property type="match status" value="1"/>
</dbReference>
<dbReference type="PROSITE" id="PS00383">
    <property type="entry name" value="TYR_PHOSPHATASE_1"/>
    <property type="match status" value="1"/>
</dbReference>
<dbReference type="InterPro" id="IPR029021">
    <property type="entry name" value="Prot-tyrosine_phosphatase-like"/>
</dbReference>
<dbReference type="AlphaFoldDB" id="A0A5B9QYP3"/>
<reference evidence="2 3" key="1">
    <citation type="submission" date="2019-08" db="EMBL/GenBank/DDBJ databases">
        <title>Deep-cultivation of Planctomycetes and their phenomic and genomic characterization uncovers novel biology.</title>
        <authorList>
            <person name="Wiegand S."/>
            <person name="Jogler M."/>
            <person name="Boedeker C."/>
            <person name="Pinto D."/>
            <person name="Vollmers J."/>
            <person name="Rivas-Marin E."/>
            <person name="Kohn T."/>
            <person name="Peeters S.H."/>
            <person name="Heuer A."/>
            <person name="Rast P."/>
            <person name="Oberbeckmann S."/>
            <person name="Bunk B."/>
            <person name="Jeske O."/>
            <person name="Meyerdierks A."/>
            <person name="Storesund J.E."/>
            <person name="Kallscheuer N."/>
            <person name="Luecker S."/>
            <person name="Lage O.M."/>
            <person name="Pohl T."/>
            <person name="Merkel B.J."/>
            <person name="Hornburger P."/>
            <person name="Mueller R.-W."/>
            <person name="Bruemmer F."/>
            <person name="Labrenz M."/>
            <person name="Spormann A.M."/>
            <person name="Op den Camp H."/>
            <person name="Overmann J."/>
            <person name="Amann R."/>
            <person name="Jetten M.S.M."/>
            <person name="Mascher T."/>
            <person name="Medema M.H."/>
            <person name="Devos D.P."/>
            <person name="Kaster A.-K."/>
            <person name="Ovreas L."/>
            <person name="Rohde M."/>
            <person name="Galperin M.Y."/>
            <person name="Jogler C."/>
        </authorList>
    </citation>
    <scope>NUCLEOTIDE SEQUENCE [LARGE SCALE GENOMIC DNA]</scope>
    <source>
        <strain evidence="2 3">UC8</strain>
    </source>
</reference>
<dbReference type="InterPro" id="IPR000387">
    <property type="entry name" value="Tyr_Pase_dom"/>
</dbReference>
<dbReference type="SUPFAM" id="SSF52799">
    <property type="entry name" value="(Phosphotyrosine protein) phosphatases II"/>
    <property type="match status" value="1"/>
</dbReference>
<evidence type="ECO:0000259" key="1">
    <source>
        <dbReference type="PROSITE" id="PS50056"/>
    </source>
</evidence>
<accession>A0A5B9QYP3</accession>
<dbReference type="Gene3D" id="3.90.190.10">
    <property type="entry name" value="Protein tyrosine phosphatase superfamily"/>
    <property type="match status" value="1"/>
</dbReference>
<dbReference type="PANTHER" id="PTHR35609:SF1">
    <property type="entry name" value="MACRO DOMAIN-CONTAINING PROTEIN"/>
    <property type="match status" value="1"/>
</dbReference>
<dbReference type="InterPro" id="IPR016130">
    <property type="entry name" value="Tyr_Pase_AS"/>
</dbReference>
<dbReference type="RefSeq" id="WP_238388950.1">
    <property type="nucleotide sequence ID" value="NZ_CP042914.1"/>
</dbReference>
<evidence type="ECO:0000313" key="2">
    <source>
        <dbReference type="EMBL" id="QEG39073.1"/>
    </source>
</evidence>
<dbReference type="EMBL" id="CP042914">
    <property type="protein sequence ID" value="QEG39073.1"/>
    <property type="molecule type" value="Genomic_DNA"/>
</dbReference>
<dbReference type="Proteomes" id="UP000325286">
    <property type="component" value="Chromosome"/>
</dbReference>
<sequence>MSSIPLSTATPPMSRTYWVVDGQLLAGAYAGHSTAAAHRERLQGLFDAGVRTIVSLMEEDETNNVGVPFVPYAEDFQQIAAAANERIDCLRFPIVDGRITTQQHMREILDTIDRSIADGRPVFVHCFGGIGRTGTVVCCWLLRHGYATKKNVFETLQQLRTADRERAAWQAPENDLQRQFVLDWPTSDVASTAQANHPPASNNDWFTKLTGFSERTPAEVRQHITVNDDGRMTSKVNGQSYQAGRLEVASLGDLRTAAGNVTDRQGRLQLEELVGDAKALHTNPAHAGAMFQVASQFNLLEMVSPRVTPEQGVGIYEHDPTQGPACAIACGAGTIFRNYFVPLGSQRGQSQNCQVDCLRDFAAVLGKLDQPWWEMQNGYALPSADALHKINDVLDGCDDAQRDTLRSALRVGVQWNTQVTLAGCQHLVSQVYCSAMPVAYSGLASSLWEPLARLILEAAYEATLAAAIINAQQTDNRTVYLTLLGGGAFGNDPRWILAAIERACRLNRRADLDVKIVSYRTSNPAIRELVETLSH</sequence>